<comment type="caution">
    <text evidence="1">The sequence shown here is derived from an EMBL/GenBank/DDBJ whole genome shotgun (WGS) entry which is preliminary data.</text>
</comment>
<protein>
    <submittedName>
        <fullName evidence="1">G8346 protein</fullName>
    </submittedName>
</protein>
<keyword evidence="2" id="KW-1185">Reference proteome</keyword>
<proteinExistence type="predicted"/>
<organism evidence="1 2">
    <name type="scientific">Coccomyxa viridis</name>
    <dbReference type="NCBI Taxonomy" id="1274662"/>
    <lineage>
        <taxon>Eukaryota</taxon>
        <taxon>Viridiplantae</taxon>
        <taxon>Chlorophyta</taxon>
        <taxon>core chlorophytes</taxon>
        <taxon>Trebouxiophyceae</taxon>
        <taxon>Trebouxiophyceae incertae sedis</taxon>
        <taxon>Coccomyxaceae</taxon>
        <taxon>Coccomyxa</taxon>
    </lineage>
</organism>
<evidence type="ECO:0000313" key="1">
    <source>
        <dbReference type="EMBL" id="CAL5225516.1"/>
    </source>
</evidence>
<dbReference type="Proteomes" id="UP001497392">
    <property type="component" value="Unassembled WGS sequence"/>
</dbReference>
<gene>
    <name evidence="1" type="primary">g8346</name>
    <name evidence="1" type="ORF">VP750_LOCUS7175</name>
</gene>
<evidence type="ECO:0000313" key="2">
    <source>
        <dbReference type="Proteomes" id="UP001497392"/>
    </source>
</evidence>
<accession>A0ABP1G2R6</accession>
<dbReference type="EMBL" id="CAXHTA020000012">
    <property type="protein sequence ID" value="CAL5225516.1"/>
    <property type="molecule type" value="Genomic_DNA"/>
</dbReference>
<name>A0ABP1G2R6_9CHLO</name>
<sequence length="74" mass="8349">MTRHFTPEQTHYATPLPIRELVKAGYTALTCSTKAVAWGEIEKACLFSPVTPTHGNRWRSWALWNAHGRRGRGA</sequence>
<reference evidence="1 2" key="1">
    <citation type="submission" date="2024-06" db="EMBL/GenBank/DDBJ databases">
        <authorList>
            <person name="Kraege A."/>
            <person name="Thomma B."/>
        </authorList>
    </citation>
    <scope>NUCLEOTIDE SEQUENCE [LARGE SCALE GENOMIC DNA]</scope>
</reference>